<keyword evidence="3" id="KW-1185">Reference proteome</keyword>
<dbReference type="Proteomes" id="UP000233750">
    <property type="component" value="Unassembled WGS sequence"/>
</dbReference>
<accession>A0A2N3X1Y4</accession>
<evidence type="ECO:0000256" key="1">
    <source>
        <dbReference type="SAM" id="MobiDB-lite"/>
    </source>
</evidence>
<gene>
    <name evidence="2" type="ORF">ATK30_0215</name>
</gene>
<dbReference type="EMBL" id="PJMY01000001">
    <property type="protein sequence ID" value="PKW00131.1"/>
    <property type="molecule type" value="Genomic_DNA"/>
</dbReference>
<proteinExistence type="predicted"/>
<comment type="caution">
    <text evidence="2">The sequence shown here is derived from an EMBL/GenBank/DDBJ whole genome shotgun (WGS) entry which is preliminary data.</text>
</comment>
<evidence type="ECO:0000313" key="3">
    <source>
        <dbReference type="Proteomes" id="UP000233750"/>
    </source>
</evidence>
<feature type="region of interest" description="Disordered" evidence="1">
    <location>
        <begin position="1"/>
        <end position="41"/>
    </location>
</feature>
<organism evidence="2 3">
    <name type="scientific">Amycolatopsis echigonensis</name>
    <dbReference type="NCBI Taxonomy" id="2576905"/>
    <lineage>
        <taxon>Bacteria</taxon>
        <taxon>Bacillati</taxon>
        <taxon>Actinomycetota</taxon>
        <taxon>Actinomycetes</taxon>
        <taxon>Pseudonocardiales</taxon>
        <taxon>Pseudonocardiaceae</taxon>
        <taxon>Amycolatopsis</taxon>
    </lineage>
</organism>
<sequence length="95" mass="10428">MGSRETEGLTPVQRSMRARAAAHVSWSRTTDRAARTAPARKAALDRFERMVDPDGVLDDEARRKQALAAKRAYFQQLAYRSSRARGRSHGGAAGG</sequence>
<protein>
    <submittedName>
        <fullName evidence="2">Uncharacterized protein</fullName>
    </submittedName>
</protein>
<dbReference type="AlphaFoldDB" id="A0A2N3X1Y4"/>
<evidence type="ECO:0000313" key="2">
    <source>
        <dbReference type="EMBL" id="PKW00131.1"/>
    </source>
</evidence>
<name>A0A2N3X1Y4_9PSEU</name>
<reference evidence="2 3" key="1">
    <citation type="submission" date="2017-12" db="EMBL/GenBank/DDBJ databases">
        <title>Sequencing the genomes of 1000 Actinobacteria strains.</title>
        <authorList>
            <person name="Klenk H.-P."/>
        </authorList>
    </citation>
    <scope>NUCLEOTIDE SEQUENCE [LARGE SCALE GENOMIC DNA]</scope>
    <source>
        <strain evidence="2 3">DSM 45165</strain>
    </source>
</reference>